<protein>
    <submittedName>
        <fullName evidence="7">Protein kinase PknD</fullName>
    </submittedName>
</protein>
<name>A0A9N8ECB4_9STRA</name>
<evidence type="ECO:0000256" key="1">
    <source>
        <dbReference type="ARBA" id="ARBA00022679"/>
    </source>
</evidence>
<dbReference type="Proteomes" id="UP001153069">
    <property type="component" value="Unassembled WGS sequence"/>
</dbReference>
<evidence type="ECO:0000256" key="5">
    <source>
        <dbReference type="SAM" id="MobiDB-lite"/>
    </source>
</evidence>
<dbReference type="GO" id="GO:0000422">
    <property type="term" value="P:autophagy of mitochondrion"/>
    <property type="evidence" value="ECO:0007669"/>
    <property type="project" value="TreeGrafter"/>
</dbReference>
<evidence type="ECO:0000256" key="3">
    <source>
        <dbReference type="ARBA" id="ARBA00022777"/>
    </source>
</evidence>
<gene>
    <name evidence="7" type="ORF">SEMRO_964_G225430.1</name>
</gene>
<dbReference type="GO" id="GO:0010506">
    <property type="term" value="P:regulation of autophagy"/>
    <property type="evidence" value="ECO:0007669"/>
    <property type="project" value="InterPro"/>
</dbReference>
<dbReference type="InterPro" id="IPR011009">
    <property type="entry name" value="Kinase-like_dom_sf"/>
</dbReference>
<dbReference type="GO" id="GO:0005524">
    <property type="term" value="F:ATP binding"/>
    <property type="evidence" value="ECO:0007669"/>
    <property type="project" value="UniProtKB-KW"/>
</dbReference>
<dbReference type="GO" id="GO:0034727">
    <property type="term" value="P:piecemeal microautophagy of the nucleus"/>
    <property type="evidence" value="ECO:0007669"/>
    <property type="project" value="TreeGrafter"/>
</dbReference>
<dbReference type="AlphaFoldDB" id="A0A9N8ECB4"/>
<keyword evidence="8" id="KW-1185">Reference proteome</keyword>
<evidence type="ECO:0000256" key="4">
    <source>
        <dbReference type="ARBA" id="ARBA00022840"/>
    </source>
</evidence>
<dbReference type="InterPro" id="IPR045269">
    <property type="entry name" value="Atg1-like"/>
</dbReference>
<proteinExistence type="predicted"/>
<dbReference type="PROSITE" id="PS50011">
    <property type="entry name" value="PROTEIN_KINASE_DOM"/>
    <property type="match status" value="1"/>
</dbReference>
<dbReference type="PANTHER" id="PTHR24348:SF22">
    <property type="entry name" value="NON-SPECIFIC SERINE_THREONINE PROTEIN KINASE"/>
    <property type="match status" value="1"/>
</dbReference>
<feature type="region of interest" description="Disordered" evidence="5">
    <location>
        <begin position="362"/>
        <end position="405"/>
    </location>
</feature>
<dbReference type="GO" id="GO:0004674">
    <property type="term" value="F:protein serine/threonine kinase activity"/>
    <property type="evidence" value="ECO:0007669"/>
    <property type="project" value="InterPro"/>
</dbReference>
<organism evidence="7 8">
    <name type="scientific">Seminavis robusta</name>
    <dbReference type="NCBI Taxonomy" id="568900"/>
    <lineage>
        <taxon>Eukaryota</taxon>
        <taxon>Sar</taxon>
        <taxon>Stramenopiles</taxon>
        <taxon>Ochrophyta</taxon>
        <taxon>Bacillariophyta</taxon>
        <taxon>Bacillariophyceae</taxon>
        <taxon>Bacillariophycidae</taxon>
        <taxon>Naviculales</taxon>
        <taxon>Naviculaceae</taxon>
        <taxon>Seminavis</taxon>
    </lineage>
</organism>
<dbReference type="Pfam" id="PF00069">
    <property type="entry name" value="Pkinase"/>
    <property type="match status" value="1"/>
</dbReference>
<keyword evidence="2" id="KW-0547">Nucleotide-binding</keyword>
<keyword evidence="4" id="KW-0067">ATP-binding</keyword>
<feature type="domain" description="Protein kinase" evidence="6">
    <location>
        <begin position="118"/>
        <end position="438"/>
    </location>
</feature>
<dbReference type="OrthoDB" id="5979581at2759"/>
<dbReference type="InterPro" id="IPR000719">
    <property type="entry name" value="Prot_kinase_dom"/>
</dbReference>
<dbReference type="GO" id="GO:0005829">
    <property type="term" value="C:cytosol"/>
    <property type="evidence" value="ECO:0007669"/>
    <property type="project" value="TreeGrafter"/>
</dbReference>
<reference evidence="7" key="1">
    <citation type="submission" date="2020-06" db="EMBL/GenBank/DDBJ databases">
        <authorList>
            <consortium name="Plant Systems Biology data submission"/>
        </authorList>
    </citation>
    <scope>NUCLEOTIDE SEQUENCE</scope>
    <source>
        <strain evidence="7">D6</strain>
    </source>
</reference>
<keyword evidence="3 7" id="KW-0418">Kinase</keyword>
<dbReference type="GO" id="GO:0034045">
    <property type="term" value="C:phagophore assembly site membrane"/>
    <property type="evidence" value="ECO:0007669"/>
    <property type="project" value="TreeGrafter"/>
</dbReference>
<dbReference type="GO" id="GO:0042594">
    <property type="term" value="P:response to starvation"/>
    <property type="evidence" value="ECO:0007669"/>
    <property type="project" value="TreeGrafter"/>
</dbReference>
<dbReference type="EMBL" id="CAICTM010000962">
    <property type="protein sequence ID" value="CAB9518797.1"/>
    <property type="molecule type" value="Genomic_DNA"/>
</dbReference>
<dbReference type="GO" id="GO:0005776">
    <property type="term" value="C:autophagosome"/>
    <property type="evidence" value="ECO:0007669"/>
    <property type="project" value="TreeGrafter"/>
</dbReference>
<feature type="compositionally biased region" description="Low complexity" evidence="5">
    <location>
        <begin position="371"/>
        <end position="397"/>
    </location>
</feature>
<dbReference type="Gene3D" id="1.10.510.10">
    <property type="entry name" value="Transferase(Phosphotransferase) domain 1"/>
    <property type="match status" value="1"/>
</dbReference>
<evidence type="ECO:0000259" key="6">
    <source>
        <dbReference type="PROSITE" id="PS50011"/>
    </source>
</evidence>
<sequence length="461" mass="51578">MSLTLCKLLHWNGRLLSLILVWKSLVWHLQLLRPTEGFQRPLPVPRGSLRASSHHSASSNVLVSSNKTTTRTFDDDYHHVISSNLRRALLLQVAGCVLLLPDVGHSLESKPEKYAPTLVYRKILGRGSYKTVYLVSSTDDDDVSFAMAVEKVSSKQQVRDAMRGIRIPEQLEKKLIGSSNNSNDHYPLERIESWWFQTSPLPDFEPGQPITSHHHHFNLHKHKHRLPSLWGIPTVTSATPTPPPQAVAGLALDDSSTARRLVREICRTGQDIHSLGLVHRDIKPANWMLQNGHPVLIDFGFSQFTSGSSNDNICVEEPGKLRGDPHYMVASDAASYKGCSQGDAYAIGKTLYEVLFGPKNHRRRRNLPTESSSSSFSSVGSQQQSSSSSSDSSSSSSGKKTKLERIQLQNDRFRRLVSKDRAFHRSRFRLTEQDHKAICQVIRGLCQENNPLSLKDAVGML</sequence>
<evidence type="ECO:0000313" key="8">
    <source>
        <dbReference type="Proteomes" id="UP001153069"/>
    </source>
</evidence>
<evidence type="ECO:0000256" key="2">
    <source>
        <dbReference type="ARBA" id="ARBA00022741"/>
    </source>
</evidence>
<keyword evidence="1" id="KW-0808">Transferase</keyword>
<dbReference type="GO" id="GO:0061709">
    <property type="term" value="P:reticulophagy"/>
    <property type="evidence" value="ECO:0007669"/>
    <property type="project" value="TreeGrafter"/>
</dbReference>
<dbReference type="SUPFAM" id="SSF56112">
    <property type="entry name" value="Protein kinase-like (PK-like)"/>
    <property type="match status" value="1"/>
</dbReference>
<comment type="caution">
    <text evidence="7">The sequence shown here is derived from an EMBL/GenBank/DDBJ whole genome shotgun (WGS) entry which is preliminary data.</text>
</comment>
<evidence type="ECO:0000313" key="7">
    <source>
        <dbReference type="EMBL" id="CAB9518797.1"/>
    </source>
</evidence>
<dbReference type="GO" id="GO:0000045">
    <property type="term" value="P:autophagosome assembly"/>
    <property type="evidence" value="ECO:0007669"/>
    <property type="project" value="TreeGrafter"/>
</dbReference>
<accession>A0A9N8ECB4</accession>
<dbReference type="PANTHER" id="PTHR24348">
    <property type="entry name" value="SERINE/THREONINE-PROTEIN KINASE UNC-51-RELATED"/>
    <property type="match status" value="1"/>
</dbReference>
<dbReference type="SMART" id="SM00220">
    <property type="entry name" value="S_TKc"/>
    <property type="match status" value="1"/>
</dbReference>